<proteinExistence type="predicted"/>
<evidence type="ECO:0000256" key="1">
    <source>
        <dbReference type="ARBA" id="ARBA00004202"/>
    </source>
</evidence>
<dbReference type="GO" id="GO:0016887">
    <property type="term" value="F:ATP hydrolysis activity"/>
    <property type="evidence" value="ECO:0007669"/>
    <property type="project" value="InterPro"/>
</dbReference>
<gene>
    <name evidence="11" type="ORF">CN689_05615</name>
</gene>
<dbReference type="InterPro" id="IPR017871">
    <property type="entry name" value="ABC_transporter-like_CS"/>
</dbReference>
<dbReference type="InterPro" id="IPR003593">
    <property type="entry name" value="AAA+_ATPase"/>
</dbReference>
<evidence type="ECO:0000256" key="2">
    <source>
        <dbReference type="ARBA" id="ARBA00022448"/>
    </source>
</evidence>
<dbReference type="InterPro" id="IPR027417">
    <property type="entry name" value="P-loop_NTPase"/>
</dbReference>
<dbReference type="FunFam" id="3.40.50.300:FF:000127">
    <property type="entry name" value="Ribose import ATP-binding protein RbsA"/>
    <property type="match status" value="1"/>
</dbReference>
<dbReference type="CDD" id="cd03216">
    <property type="entry name" value="ABC_Carb_Monos_I"/>
    <property type="match status" value="1"/>
</dbReference>
<comment type="caution">
    <text evidence="11">The sequence shown here is derived from an EMBL/GenBank/DDBJ whole genome shotgun (WGS) entry which is preliminary data.</text>
</comment>
<keyword evidence="6" id="KW-0547">Nucleotide-binding</keyword>
<keyword evidence="3" id="KW-1003">Cell membrane</keyword>
<evidence type="ECO:0000259" key="10">
    <source>
        <dbReference type="PROSITE" id="PS50893"/>
    </source>
</evidence>
<dbReference type="Gene3D" id="3.40.50.300">
    <property type="entry name" value="P-loop containing nucleotide triphosphate hydrolases"/>
    <property type="match status" value="2"/>
</dbReference>
<dbReference type="PROSITE" id="PS50893">
    <property type="entry name" value="ABC_TRANSPORTER_2"/>
    <property type="match status" value="2"/>
</dbReference>
<evidence type="ECO:0000256" key="3">
    <source>
        <dbReference type="ARBA" id="ARBA00022475"/>
    </source>
</evidence>
<keyword evidence="7 11" id="KW-0067">ATP-binding</keyword>
<dbReference type="GO" id="GO:0005886">
    <property type="term" value="C:plasma membrane"/>
    <property type="evidence" value="ECO:0007669"/>
    <property type="project" value="UniProtKB-SubCell"/>
</dbReference>
<dbReference type="GO" id="GO:0005524">
    <property type="term" value="F:ATP binding"/>
    <property type="evidence" value="ECO:0007669"/>
    <property type="project" value="UniProtKB-KW"/>
</dbReference>
<sequence length="499" mass="55331">MEGVTRVSNILEMKQVSKSFPGVKALQNVNFTLKKGEVHCLIGANGAGKSTLMKILSGVYTKDEGEISLEGKPVTIKTPVDSMSLGISTIYQELSLVEELSLAENIFLGNYLKPNGGFVKWRKINEEAKRLFSLLGLSVSPTMQTSKASMGLKQMTEIAKAIAAECKIIIMDEPSTALSNDEVLKLYDVIKLLKKQGYTIVYISHKLEELYAVGDRVTVLRNGKWVITDEMKNLAQPDLIRHITGRSIEKRDKVHTETNREEFLKVKGFTNHKIQDVSFSVSKGEIVGLYGLVGSGRTELLRAIYGADPIQAGELMMDGMKKSISSPQKAVNAGMGLVPENRKTEGANLDLSILENAFLPSLHTFSKRSFVKQQQMKIIMQELIEKLNIKTSGSDVPMRNLSGGNQQKVIISRWLINESKLLLFDEPTQGIDVGAKDEIYSIMKELSNQGTSIIMATSEIEELLTVCDRVLIMFEGKMIREFSHPSNYKSEIMNIAVSG</sequence>
<evidence type="ECO:0000256" key="5">
    <source>
        <dbReference type="ARBA" id="ARBA00022737"/>
    </source>
</evidence>
<reference evidence="11 12" key="1">
    <citation type="submission" date="2017-09" db="EMBL/GenBank/DDBJ databases">
        <title>Large-scale bioinformatics analysis of Bacillus genomes uncovers conserved roles of natural products in bacterial physiology.</title>
        <authorList>
            <consortium name="Agbiome Team Llc"/>
            <person name="Bleich R.M."/>
            <person name="Kirk G.J."/>
            <person name="Santa Maria K.C."/>
            <person name="Allen S.E."/>
            <person name="Farag S."/>
            <person name="Shank E.A."/>
            <person name="Bowers A."/>
        </authorList>
    </citation>
    <scope>NUCLEOTIDE SEQUENCE [LARGE SCALE GENOMIC DNA]</scope>
    <source>
        <strain evidence="11 12">AFS003229</strain>
    </source>
</reference>
<dbReference type="CDD" id="cd03215">
    <property type="entry name" value="ABC_Carb_Monos_II"/>
    <property type="match status" value="1"/>
</dbReference>
<evidence type="ECO:0000313" key="11">
    <source>
        <dbReference type="EMBL" id="PEJ35935.1"/>
    </source>
</evidence>
<evidence type="ECO:0000256" key="9">
    <source>
        <dbReference type="ARBA" id="ARBA00023136"/>
    </source>
</evidence>
<dbReference type="SMART" id="SM00382">
    <property type="entry name" value="AAA"/>
    <property type="match status" value="2"/>
</dbReference>
<dbReference type="SUPFAM" id="SSF52540">
    <property type="entry name" value="P-loop containing nucleoside triphosphate hydrolases"/>
    <property type="match status" value="2"/>
</dbReference>
<keyword evidence="8" id="KW-1278">Translocase</keyword>
<dbReference type="PANTHER" id="PTHR43790:SF3">
    <property type="entry name" value="D-ALLOSE IMPORT ATP-BINDING PROTEIN ALSA-RELATED"/>
    <property type="match status" value="1"/>
</dbReference>
<dbReference type="EMBL" id="NUEQ01000011">
    <property type="protein sequence ID" value="PEJ35935.1"/>
    <property type="molecule type" value="Genomic_DNA"/>
</dbReference>
<dbReference type="PANTHER" id="PTHR43790">
    <property type="entry name" value="CARBOHYDRATE TRANSPORT ATP-BINDING PROTEIN MG119-RELATED"/>
    <property type="match status" value="1"/>
</dbReference>
<comment type="subcellular location">
    <subcellularLocation>
        <location evidence="1">Cell membrane</location>
        <topology evidence="1">Peripheral membrane protein</topology>
    </subcellularLocation>
</comment>
<keyword evidence="9" id="KW-0472">Membrane</keyword>
<feature type="domain" description="ABC transporter" evidence="10">
    <location>
        <begin position="258"/>
        <end position="497"/>
    </location>
</feature>
<feature type="domain" description="ABC transporter" evidence="10">
    <location>
        <begin position="11"/>
        <end position="247"/>
    </location>
</feature>
<evidence type="ECO:0000256" key="6">
    <source>
        <dbReference type="ARBA" id="ARBA00022741"/>
    </source>
</evidence>
<name>A0AAX0S661_9BACI</name>
<evidence type="ECO:0000256" key="8">
    <source>
        <dbReference type="ARBA" id="ARBA00022967"/>
    </source>
</evidence>
<dbReference type="AlphaFoldDB" id="A0AAX0S661"/>
<evidence type="ECO:0000256" key="7">
    <source>
        <dbReference type="ARBA" id="ARBA00022840"/>
    </source>
</evidence>
<organism evidence="11 12">
    <name type="scientific">Peribacillus butanolivorans</name>
    <dbReference type="NCBI Taxonomy" id="421767"/>
    <lineage>
        <taxon>Bacteria</taxon>
        <taxon>Bacillati</taxon>
        <taxon>Bacillota</taxon>
        <taxon>Bacilli</taxon>
        <taxon>Bacillales</taxon>
        <taxon>Bacillaceae</taxon>
        <taxon>Peribacillus</taxon>
    </lineage>
</organism>
<dbReference type="Pfam" id="PF00005">
    <property type="entry name" value="ABC_tran"/>
    <property type="match status" value="2"/>
</dbReference>
<keyword evidence="2" id="KW-0813">Transport</keyword>
<accession>A0AAX0S661</accession>
<protein>
    <submittedName>
        <fullName evidence="11">D-xylose ABC transporter ATP-binding protein</fullName>
    </submittedName>
</protein>
<dbReference type="InterPro" id="IPR003439">
    <property type="entry name" value="ABC_transporter-like_ATP-bd"/>
</dbReference>
<keyword evidence="5" id="KW-0677">Repeat</keyword>
<dbReference type="PROSITE" id="PS00211">
    <property type="entry name" value="ABC_TRANSPORTER_1"/>
    <property type="match status" value="1"/>
</dbReference>
<evidence type="ECO:0000313" key="12">
    <source>
        <dbReference type="Proteomes" id="UP000220106"/>
    </source>
</evidence>
<keyword evidence="4" id="KW-0762">Sugar transport</keyword>
<evidence type="ECO:0000256" key="4">
    <source>
        <dbReference type="ARBA" id="ARBA00022597"/>
    </source>
</evidence>
<dbReference type="Proteomes" id="UP000220106">
    <property type="component" value="Unassembled WGS sequence"/>
</dbReference>
<dbReference type="InterPro" id="IPR050107">
    <property type="entry name" value="ABC_carbohydrate_import_ATPase"/>
</dbReference>